<dbReference type="AlphaFoldDB" id="B2A2Q2"/>
<dbReference type="GO" id="GO:0003677">
    <property type="term" value="F:DNA binding"/>
    <property type="evidence" value="ECO:0007669"/>
    <property type="project" value="InterPro"/>
</dbReference>
<protein>
    <submittedName>
        <fullName evidence="1">Uncharacterized protein</fullName>
    </submittedName>
</protein>
<dbReference type="KEGG" id="nth:Nther_2717"/>
<dbReference type="Proteomes" id="UP000001683">
    <property type="component" value="Chromosome"/>
</dbReference>
<dbReference type="EMBL" id="CP001034">
    <property type="protein sequence ID" value="ACB86270.1"/>
    <property type="molecule type" value="Genomic_DNA"/>
</dbReference>
<organism evidence="1 2">
    <name type="scientific">Natranaerobius thermophilus (strain ATCC BAA-1301 / DSM 18059 / JW/NM-WN-LF)</name>
    <dbReference type="NCBI Taxonomy" id="457570"/>
    <lineage>
        <taxon>Bacteria</taxon>
        <taxon>Bacillati</taxon>
        <taxon>Bacillota</taxon>
        <taxon>Clostridia</taxon>
        <taxon>Natranaerobiales</taxon>
        <taxon>Natranaerobiaceae</taxon>
        <taxon>Natranaerobius</taxon>
    </lineage>
</organism>
<reference evidence="1 2" key="1">
    <citation type="submission" date="2008-04" db="EMBL/GenBank/DDBJ databases">
        <title>Complete sequence of chromosome of Natranaerobius thermophilus JW/NM-WN-LF.</title>
        <authorList>
            <consortium name="US DOE Joint Genome Institute"/>
            <person name="Copeland A."/>
            <person name="Lucas S."/>
            <person name="Lapidus A."/>
            <person name="Glavina del Rio T."/>
            <person name="Dalin E."/>
            <person name="Tice H."/>
            <person name="Bruce D."/>
            <person name="Goodwin L."/>
            <person name="Pitluck S."/>
            <person name="Chertkov O."/>
            <person name="Brettin T."/>
            <person name="Detter J.C."/>
            <person name="Han C."/>
            <person name="Kuske C.R."/>
            <person name="Schmutz J."/>
            <person name="Larimer F."/>
            <person name="Land M."/>
            <person name="Hauser L."/>
            <person name="Kyrpides N."/>
            <person name="Lykidis A."/>
            <person name="Mesbah N.M."/>
            <person name="Wiegel J."/>
        </authorList>
    </citation>
    <scope>NUCLEOTIDE SEQUENCE [LARGE SCALE GENOMIC DNA]</scope>
    <source>
        <strain evidence="2">ATCC BAA-1301 / DSM 18059 / JW/NM-WN-LF</strain>
    </source>
</reference>
<dbReference type="eggNOG" id="COG0582">
    <property type="taxonomic scope" value="Bacteria"/>
</dbReference>
<sequence length="169" mass="20085">MRASNRHECQGSEPIFDLNIVRSIKNDLLQKGEFKAYLLFKLGTSTPLTLEQLLKLRVKDLTSDEVKLYLSPSFPREINDFLQSQPENQELFSHKEFQAVKDRAVTHGVIDFDQETMRKTFGYHYFQKTRDIRKVEQALNMKPETFTFKYIGYYDETYYCFYCTKGCLW</sequence>
<name>B2A2Q2_NATTJ</name>
<evidence type="ECO:0000313" key="2">
    <source>
        <dbReference type="Proteomes" id="UP000001683"/>
    </source>
</evidence>
<proteinExistence type="predicted"/>
<gene>
    <name evidence="1" type="ordered locus">Nther_2717</name>
</gene>
<dbReference type="InParanoid" id="B2A2Q2"/>
<dbReference type="HOGENOM" id="CLU_027562_33_1_9"/>
<dbReference type="STRING" id="457570.Nther_2717"/>
<dbReference type="InterPro" id="IPR011010">
    <property type="entry name" value="DNA_brk_join_enz"/>
</dbReference>
<accession>B2A2Q2</accession>
<dbReference type="RefSeq" id="WP_012449106.1">
    <property type="nucleotide sequence ID" value="NC_010718.1"/>
</dbReference>
<reference evidence="1 2" key="2">
    <citation type="journal article" date="2011" name="J. Bacteriol.">
        <title>Complete genome sequence of the anaerobic, halophilic alkalithermophile Natranaerobius thermophilus JW/NM-WN-LF.</title>
        <authorList>
            <person name="Zhao B."/>
            <person name="Mesbah N.M."/>
            <person name="Dalin E."/>
            <person name="Goodwin L."/>
            <person name="Nolan M."/>
            <person name="Pitluck S."/>
            <person name="Chertkov O."/>
            <person name="Brettin T.S."/>
            <person name="Han J."/>
            <person name="Larimer F.W."/>
            <person name="Land M.L."/>
            <person name="Hauser L."/>
            <person name="Kyrpides N."/>
            <person name="Wiegel J."/>
        </authorList>
    </citation>
    <scope>NUCLEOTIDE SEQUENCE [LARGE SCALE GENOMIC DNA]</scope>
    <source>
        <strain evidence="2">ATCC BAA-1301 / DSM 18059 / JW/NM-WN-LF</strain>
    </source>
</reference>
<dbReference type="SUPFAM" id="SSF56349">
    <property type="entry name" value="DNA breaking-rejoining enzymes"/>
    <property type="match status" value="1"/>
</dbReference>
<keyword evidence="2" id="KW-1185">Reference proteome</keyword>
<evidence type="ECO:0000313" key="1">
    <source>
        <dbReference type="EMBL" id="ACB86270.1"/>
    </source>
</evidence>
<dbReference type="OrthoDB" id="9788852at2"/>